<dbReference type="Proteomes" id="UP000186997">
    <property type="component" value="Unassembled WGS sequence"/>
</dbReference>
<accession>A0A1R3WHH2</accession>
<reference evidence="10" key="1">
    <citation type="submission" date="2017-01" db="EMBL/GenBank/DDBJ databases">
        <authorList>
            <person name="Varghese N."/>
            <person name="Submissions S."/>
        </authorList>
    </citation>
    <scope>NUCLEOTIDE SEQUENCE [LARGE SCALE GENOMIC DNA]</scope>
    <source>
        <strain evidence="10">DSM 29591</strain>
    </source>
</reference>
<evidence type="ECO:0000256" key="1">
    <source>
        <dbReference type="ARBA" id="ARBA00001933"/>
    </source>
</evidence>
<comment type="similarity">
    <text evidence="2 7">Belongs to the class-I pyridoxal-phosphate-dependent aminotransferase family.</text>
</comment>
<dbReference type="InterPro" id="IPR004838">
    <property type="entry name" value="NHTrfase_class1_PyrdxlP-BS"/>
</dbReference>
<evidence type="ECO:0000256" key="4">
    <source>
        <dbReference type="ARBA" id="ARBA00022679"/>
    </source>
</evidence>
<dbReference type="PANTHER" id="PTHR46383">
    <property type="entry name" value="ASPARTATE AMINOTRANSFERASE"/>
    <property type="match status" value="1"/>
</dbReference>
<evidence type="ECO:0000313" key="9">
    <source>
        <dbReference type="EMBL" id="SIT77282.1"/>
    </source>
</evidence>
<dbReference type="Gene3D" id="3.40.640.10">
    <property type="entry name" value="Type I PLP-dependent aspartate aminotransferase-like (Major domain)"/>
    <property type="match status" value="1"/>
</dbReference>
<evidence type="ECO:0000256" key="3">
    <source>
        <dbReference type="ARBA" id="ARBA00022576"/>
    </source>
</evidence>
<evidence type="ECO:0000259" key="8">
    <source>
        <dbReference type="Pfam" id="PF00155"/>
    </source>
</evidence>
<feature type="domain" description="Aminotransferase class I/classII large" evidence="8">
    <location>
        <begin position="34"/>
        <end position="380"/>
    </location>
</feature>
<keyword evidence="5" id="KW-0663">Pyridoxal phosphate</keyword>
<dbReference type="PROSITE" id="PS00105">
    <property type="entry name" value="AA_TRANSFER_CLASS_1"/>
    <property type="match status" value="1"/>
</dbReference>
<evidence type="ECO:0000256" key="7">
    <source>
        <dbReference type="RuleBase" id="RU000481"/>
    </source>
</evidence>
<dbReference type="PANTHER" id="PTHR46383:SF1">
    <property type="entry name" value="ASPARTATE AMINOTRANSFERASE"/>
    <property type="match status" value="1"/>
</dbReference>
<dbReference type="GO" id="GO:0030170">
    <property type="term" value="F:pyridoxal phosphate binding"/>
    <property type="evidence" value="ECO:0007669"/>
    <property type="project" value="InterPro"/>
</dbReference>
<dbReference type="RefSeq" id="WP_076658255.1">
    <property type="nucleotide sequence ID" value="NZ_FTPR01000001.1"/>
</dbReference>
<sequence length="391" mass="41431">MEVSHRISHITGGGSDGWDVFYKARRMIAQGVGVTELTIGEHDIRTSPAILAAMHNAAMGGHTGYAAVPGTPTLRETVARRITARTGVPTTAANILITPGGQAALFAAHLATCNAGDTAVYIDPYYATYPGTIRGAGAVPKAIVTTPDTAFQPRADTLMQMTKGAASLLVNTPNNPTGIVYATETLDAIARACITNDLWLISDEVYETQVWEGNHFSPRSLPGMAERTLVVGSMSKSHAMTGSRVGWVCGPENVINQMINLATHTTYGVPGFIQDAAEFALKQGDNVEIEVAAPFRRRRDLTLQALSRQNIVRAVPAQGAMYVMLDLRATGLSGEAFANALLDAEHIAVMPGESFGAAAAGHVRVAMTIADDQYVDALNRLIRFASGLAAQ</sequence>
<keyword evidence="3 7" id="KW-0032">Aminotransferase</keyword>
<gene>
    <name evidence="9" type="ORF">SAMN05421665_0536</name>
</gene>
<keyword evidence="9" id="KW-0670">Pyruvate</keyword>
<name>A0A1R3WHH2_9RHOB</name>
<dbReference type="OrthoDB" id="9763453at2"/>
<dbReference type="CDD" id="cd00609">
    <property type="entry name" value="AAT_like"/>
    <property type="match status" value="1"/>
</dbReference>
<protein>
    <recommendedName>
        <fullName evidence="7">Aminotransferase</fullName>
        <ecNumber evidence="7">2.6.1.-</ecNumber>
    </recommendedName>
</protein>
<keyword evidence="4 7" id="KW-0808">Transferase</keyword>
<evidence type="ECO:0000313" key="10">
    <source>
        <dbReference type="Proteomes" id="UP000186997"/>
    </source>
</evidence>
<evidence type="ECO:0000256" key="2">
    <source>
        <dbReference type="ARBA" id="ARBA00007441"/>
    </source>
</evidence>
<evidence type="ECO:0000256" key="6">
    <source>
        <dbReference type="ARBA" id="ARBA00049185"/>
    </source>
</evidence>
<keyword evidence="10" id="KW-1185">Reference proteome</keyword>
<dbReference type="SUPFAM" id="SSF53383">
    <property type="entry name" value="PLP-dependent transferases"/>
    <property type="match status" value="1"/>
</dbReference>
<evidence type="ECO:0000256" key="5">
    <source>
        <dbReference type="ARBA" id="ARBA00022898"/>
    </source>
</evidence>
<dbReference type="InterPro" id="IPR050596">
    <property type="entry name" value="AspAT/PAT-like"/>
</dbReference>
<dbReference type="InterPro" id="IPR004839">
    <property type="entry name" value="Aminotransferase_I/II_large"/>
</dbReference>
<dbReference type="Pfam" id="PF00155">
    <property type="entry name" value="Aminotran_1_2"/>
    <property type="match status" value="1"/>
</dbReference>
<organism evidence="9 10">
    <name type="scientific">Yoonia rosea</name>
    <dbReference type="NCBI Taxonomy" id="287098"/>
    <lineage>
        <taxon>Bacteria</taxon>
        <taxon>Pseudomonadati</taxon>
        <taxon>Pseudomonadota</taxon>
        <taxon>Alphaproteobacteria</taxon>
        <taxon>Rhodobacterales</taxon>
        <taxon>Paracoccaceae</taxon>
        <taxon>Yoonia</taxon>
    </lineage>
</organism>
<dbReference type="EMBL" id="FTPR01000001">
    <property type="protein sequence ID" value="SIT77282.1"/>
    <property type="molecule type" value="Genomic_DNA"/>
</dbReference>
<comment type="catalytic activity">
    <reaction evidence="6">
        <text>L-aspartate + 2-oxoglutarate = oxaloacetate + L-glutamate</text>
        <dbReference type="Rhea" id="RHEA:21824"/>
        <dbReference type="ChEBI" id="CHEBI:16452"/>
        <dbReference type="ChEBI" id="CHEBI:16810"/>
        <dbReference type="ChEBI" id="CHEBI:29985"/>
        <dbReference type="ChEBI" id="CHEBI:29991"/>
        <dbReference type="EC" id="2.6.1.1"/>
    </reaction>
</comment>
<proteinExistence type="inferred from homology"/>
<dbReference type="EC" id="2.6.1.-" evidence="7"/>
<comment type="cofactor">
    <cofactor evidence="1 7">
        <name>pyridoxal 5'-phosphate</name>
        <dbReference type="ChEBI" id="CHEBI:597326"/>
    </cofactor>
</comment>
<dbReference type="AlphaFoldDB" id="A0A1R3WHH2"/>
<dbReference type="InterPro" id="IPR015421">
    <property type="entry name" value="PyrdxlP-dep_Trfase_major"/>
</dbReference>
<dbReference type="InterPro" id="IPR015424">
    <property type="entry name" value="PyrdxlP-dep_Trfase"/>
</dbReference>
<dbReference type="GO" id="GO:0006520">
    <property type="term" value="P:amino acid metabolic process"/>
    <property type="evidence" value="ECO:0007669"/>
    <property type="project" value="InterPro"/>
</dbReference>
<dbReference type="STRING" id="287098.SAMN05421665_0536"/>
<dbReference type="GO" id="GO:0004069">
    <property type="term" value="F:L-aspartate:2-oxoglutarate aminotransferase activity"/>
    <property type="evidence" value="ECO:0007669"/>
    <property type="project" value="UniProtKB-EC"/>
</dbReference>